<dbReference type="PANTHER" id="PTHR43292">
    <property type="entry name" value="ACYL-COA DEHYDROGENASE"/>
    <property type="match status" value="1"/>
</dbReference>
<evidence type="ECO:0000313" key="10">
    <source>
        <dbReference type="EMBL" id="QDP79925.1"/>
    </source>
</evidence>
<dbReference type="FunFam" id="2.40.110.10:FF:000011">
    <property type="entry name" value="Acyl-CoA dehydrogenase FadE34"/>
    <property type="match status" value="1"/>
</dbReference>
<evidence type="ECO:0000256" key="2">
    <source>
        <dbReference type="ARBA" id="ARBA00009347"/>
    </source>
</evidence>
<keyword evidence="5 6" id="KW-0560">Oxidoreductase</keyword>
<keyword evidence="3 6" id="KW-0285">Flavoprotein</keyword>
<dbReference type="Pfam" id="PF02770">
    <property type="entry name" value="Acyl-CoA_dh_M"/>
    <property type="match status" value="1"/>
</dbReference>
<dbReference type="GO" id="GO:0050660">
    <property type="term" value="F:flavin adenine dinucleotide binding"/>
    <property type="evidence" value="ECO:0007669"/>
    <property type="project" value="InterPro"/>
</dbReference>
<evidence type="ECO:0000256" key="5">
    <source>
        <dbReference type="ARBA" id="ARBA00023002"/>
    </source>
</evidence>
<dbReference type="AlphaFoldDB" id="A0A516NM06"/>
<accession>A0A516NM06</accession>
<dbReference type="GO" id="GO:0005886">
    <property type="term" value="C:plasma membrane"/>
    <property type="evidence" value="ECO:0007669"/>
    <property type="project" value="TreeGrafter"/>
</dbReference>
<dbReference type="InterPro" id="IPR006091">
    <property type="entry name" value="Acyl-CoA_Oxase/DH_mid-dom"/>
</dbReference>
<feature type="domain" description="Acyl-CoA dehydrogenase/oxidase N-terminal" evidence="9">
    <location>
        <begin position="7"/>
        <end position="127"/>
    </location>
</feature>
<dbReference type="Gene3D" id="1.10.540.10">
    <property type="entry name" value="Acyl-CoA dehydrogenase/oxidase, N-terminal domain"/>
    <property type="match status" value="1"/>
</dbReference>
<evidence type="ECO:0000256" key="4">
    <source>
        <dbReference type="ARBA" id="ARBA00022827"/>
    </source>
</evidence>
<evidence type="ECO:0000259" key="8">
    <source>
        <dbReference type="Pfam" id="PF02770"/>
    </source>
</evidence>
<name>A0A516NM06_9NOCA</name>
<dbReference type="GO" id="GO:0016627">
    <property type="term" value="F:oxidoreductase activity, acting on the CH-CH group of donors"/>
    <property type="evidence" value="ECO:0007669"/>
    <property type="project" value="InterPro"/>
</dbReference>
<dbReference type="Gene3D" id="1.20.140.10">
    <property type="entry name" value="Butyryl-CoA Dehydrogenase, subunit A, domain 3"/>
    <property type="match status" value="1"/>
</dbReference>
<dbReference type="InterPro" id="IPR013786">
    <property type="entry name" value="AcylCoA_DH/ox_N"/>
</dbReference>
<protein>
    <submittedName>
        <fullName evidence="10">Acyl-CoA dehydrogenase</fullName>
    </submittedName>
</protein>
<reference evidence="10 11" key="1">
    <citation type="submission" date="2019-07" db="EMBL/GenBank/DDBJ databases">
        <title>Complete Genome Sequence and Methylome Analysis of Nocardia otitidis-caviarum NEB252.</title>
        <authorList>
            <person name="Fomenkov A."/>
            <person name="Anton B.P."/>
            <person name="Vincze T."/>
            <person name="Roberts R.J."/>
        </authorList>
    </citation>
    <scope>NUCLEOTIDE SEQUENCE [LARGE SCALE GENOMIC DNA]</scope>
    <source>
        <strain evidence="10 11">NEB252</strain>
    </source>
</reference>
<dbReference type="InterPro" id="IPR036250">
    <property type="entry name" value="AcylCo_DH-like_C"/>
</dbReference>
<evidence type="ECO:0000313" key="11">
    <source>
        <dbReference type="Proteomes" id="UP000317039"/>
    </source>
</evidence>
<dbReference type="Pfam" id="PF00441">
    <property type="entry name" value="Acyl-CoA_dh_1"/>
    <property type="match status" value="1"/>
</dbReference>
<proteinExistence type="inferred from homology"/>
<dbReference type="PANTHER" id="PTHR43292:SF4">
    <property type="entry name" value="ACYL-COA DEHYDROGENASE FADE34"/>
    <property type="match status" value="1"/>
</dbReference>
<evidence type="ECO:0000259" key="7">
    <source>
        <dbReference type="Pfam" id="PF00441"/>
    </source>
</evidence>
<dbReference type="Pfam" id="PF02771">
    <property type="entry name" value="Acyl-CoA_dh_N"/>
    <property type="match status" value="1"/>
</dbReference>
<comment type="similarity">
    <text evidence="2 6">Belongs to the acyl-CoA dehydrogenase family.</text>
</comment>
<feature type="domain" description="Acyl-CoA dehydrogenase/oxidase C-terminal" evidence="7">
    <location>
        <begin position="238"/>
        <end position="381"/>
    </location>
</feature>
<dbReference type="InterPro" id="IPR037069">
    <property type="entry name" value="AcylCoA_DH/ox_N_sf"/>
</dbReference>
<comment type="cofactor">
    <cofactor evidence="1 6">
        <name>FAD</name>
        <dbReference type="ChEBI" id="CHEBI:57692"/>
    </cofactor>
</comment>
<dbReference type="KEGG" id="nod:FOH10_15630"/>
<evidence type="ECO:0000259" key="9">
    <source>
        <dbReference type="Pfam" id="PF02771"/>
    </source>
</evidence>
<evidence type="ECO:0000256" key="3">
    <source>
        <dbReference type="ARBA" id="ARBA00022630"/>
    </source>
</evidence>
<dbReference type="InterPro" id="IPR046373">
    <property type="entry name" value="Acyl-CoA_Oxase/DH_mid-dom_sf"/>
</dbReference>
<feature type="domain" description="Acyl-CoA oxidase/dehydrogenase middle" evidence="8">
    <location>
        <begin position="132"/>
        <end position="226"/>
    </location>
</feature>
<organism evidence="10 11">
    <name type="scientific">Nocardia otitidiscaviarum</name>
    <dbReference type="NCBI Taxonomy" id="1823"/>
    <lineage>
        <taxon>Bacteria</taxon>
        <taxon>Bacillati</taxon>
        <taxon>Actinomycetota</taxon>
        <taxon>Actinomycetes</taxon>
        <taxon>Mycobacteriales</taxon>
        <taxon>Nocardiaceae</taxon>
        <taxon>Nocardia</taxon>
    </lineage>
</organism>
<evidence type="ECO:0000256" key="6">
    <source>
        <dbReference type="RuleBase" id="RU362125"/>
    </source>
</evidence>
<gene>
    <name evidence="10" type="ORF">FOH10_15630</name>
</gene>
<dbReference type="InterPro" id="IPR009075">
    <property type="entry name" value="AcylCo_DH/oxidase_C"/>
</dbReference>
<dbReference type="EMBL" id="CP041695">
    <property type="protein sequence ID" value="QDP79925.1"/>
    <property type="molecule type" value="Genomic_DNA"/>
</dbReference>
<dbReference type="Proteomes" id="UP000317039">
    <property type="component" value="Chromosome"/>
</dbReference>
<dbReference type="RefSeq" id="WP_143981264.1">
    <property type="nucleotide sequence ID" value="NZ_CP041695.1"/>
</dbReference>
<dbReference type="InterPro" id="IPR052161">
    <property type="entry name" value="Mycobact_Acyl-CoA_DH"/>
</dbReference>
<dbReference type="GeneID" id="80333808"/>
<dbReference type="Gene3D" id="2.40.110.10">
    <property type="entry name" value="Butyryl-CoA Dehydrogenase, subunit A, domain 2"/>
    <property type="match status" value="1"/>
</dbReference>
<dbReference type="SUPFAM" id="SSF47203">
    <property type="entry name" value="Acyl-CoA dehydrogenase C-terminal domain-like"/>
    <property type="match status" value="1"/>
</dbReference>
<dbReference type="InterPro" id="IPR009100">
    <property type="entry name" value="AcylCoA_DH/oxidase_NM_dom_sf"/>
</dbReference>
<evidence type="ECO:0000256" key="1">
    <source>
        <dbReference type="ARBA" id="ARBA00001974"/>
    </source>
</evidence>
<dbReference type="SUPFAM" id="SSF56645">
    <property type="entry name" value="Acyl-CoA dehydrogenase NM domain-like"/>
    <property type="match status" value="1"/>
</dbReference>
<keyword evidence="4 6" id="KW-0274">FAD</keyword>
<sequence>MTTETTDLDTLRQETEAWVRARLPEPWVRTIDSGATGTDPALADPTAAREWYTALCERGWAVPHWPVEYGGAGLSDAEAAVVAAVIARYRADLPGPYFVSRTLIGPTVMAWSSPEQRRHYLPGIAAGTDVWCQLFSEPGAGSDLAGLATRATPDGDRWIVRGQKVWSSFADQARYGMLLARTHPERPKHAGISCFLLDMHTPGVTVRPLRQLTGEQHFCEVFLDEVVVPDTARLGGVGEGWRVARSTLSAERSGLSDSSEASGVPLAPVLALARAAGGWRDPVLRDRLTALLVAERGLHLTNLRNRASAADGARGSITKLAQSELSQRISEIGYEIAGARAAYSDDAALTPEAYALLDSRRLTIAGGTSEIQRTIIAERVLGLDREPDPDRGRPWNETRHG</sequence>